<dbReference type="PROSITE" id="PS51257">
    <property type="entry name" value="PROKAR_LIPOPROTEIN"/>
    <property type="match status" value="1"/>
</dbReference>
<dbReference type="EMBL" id="JACFYJ010000006">
    <property type="protein sequence ID" value="MEI5996708.1"/>
    <property type="molecule type" value="Genomic_DNA"/>
</dbReference>
<accession>A0ABU8IN03</accession>
<protein>
    <recommendedName>
        <fullName evidence="4">Lipoprotein</fullName>
    </recommendedName>
</protein>
<keyword evidence="1" id="KW-1133">Transmembrane helix</keyword>
<evidence type="ECO:0000313" key="3">
    <source>
        <dbReference type="Proteomes" id="UP001386437"/>
    </source>
</evidence>
<sequence length="48" mass="4683">MRFTTVSIVLAAALSLQGCATSLQTFMLGGLAGAAAGIGAVTCVVVCH</sequence>
<keyword evidence="1" id="KW-0472">Membrane</keyword>
<comment type="caution">
    <text evidence="2">The sequence shown here is derived from an EMBL/GenBank/DDBJ whole genome shotgun (WGS) entry which is preliminary data.</text>
</comment>
<proteinExistence type="predicted"/>
<evidence type="ECO:0008006" key="4">
    <source>
        <dbReference type="Google" id="ProtNLM"/>
    </source>
</evidence>
<keyword evidence="1" id="KW-0812">Transmembrane</keyword>
<organism evidence="2 3">
    <name type="scientific">Paraburkholderia bengalensis</name>
    <dbReference type="NCBI Taxonomy" id="2747562"/>
    <lineage>
        <taxon>Bacteria</taxon>
        <taxon>Pseudomonadati</taxon>
        <taxon>Pseudomonadota</taxon>
        <taxon>Betaproteobacteria</taxon>
        <taxon>Burkholderiales</taxon>
        <taxon>Burkholderiaceae</taxon>
        <taxon>Paraburkholderia</taxon>
    </lineage>
</organism>
<evidence type="ECO:0000256" key="1">
    <source>
        <dbReference type="SAM" id="Phobius"/>
    </source>
</evidence>
<dbReference type="RefSeq" id="WP_336597123.1">
    <property type="nucleotide sequence ID" value="NZ_JACFYJ010000006.1"/>
</dbReference>
<name>A0ABU8IN03_9BURK</name>
<evidence type="ECO:0000313" key="2">
    <source>
        <dbReference type="EMBL" id="MEI5996708.1"/>
    </source>
</evidence>
<reference evidence="2 3" key="1">
    <citation type="journal article" date="2022" name="Arch. Microbiol.">
        <title>Paraburkholderia bengalensis sp. nov. isolated from roots of Oryza sativa, IR64.</title>
        <authorList>
            <person name="Nag P."/>
            <person name="Mondal N."/>
            <person name="Sarkar J."/>
            <person name="Das S."/>
        </authorList>
    </citation>
    <scope>NUCLEOTIDE SEQUENCE [LARGE SCALE GENOMIC DNA]</scope>
    <source>
        <strain evidence="2 3">IR64_4_BI</strain>
    </source>
</reference>
<keyword evidence="3" id="KW-1185">Reference proteome</keyword>
<gene>
    <name evidence="2" type="ORF">H3V53_05675</name>
</gene>
<dbReference type="Proteomes" id="UP001386437">
    <property type="component" value="Unassembled WGS sequence"/>
</dbReference>
<feature type="transmembrane region" description="Helical" evidence="1">
    <location>
        <begin position="28"/>
        <end position="47"/>
    </location>
</feature>